<dbReference type="PROSITE" id="PS50866">
    <property type="entry name" value="GOLD"/>
    <property type="match status" value="1"/>
</dbReference>
<sequence length="236" mass="28258">MFYKLNFNLFFFLFITLVIPLYGLDIELTVIIPANQRECFHQILEQDKKIEIEYEVLAGGDIDINYWFYSPTNRILQTEFKKHDGHQRLKLEETGEYRFCFDNSFSRFSQKQVYFSLRSFNEQGIVEKDDVTESWINSMDKDELGDLQDKIQDIKDLFQRIWDSMEAAQRYQNIFKNFEVHDRILAENNFDRINFWSTINLTLMIIVTIIQVITIRSLFEVNSAYGKFLRGKNTKN</sequence>
<evidence type="ECO:0000313" key="11">
    <source>
        <dbReference type="EMBL" id="CAF1070553.1"/>
    </source>
</evidence>
<feature type="domain" description="GOLD" evidence="10">
    <location>
        <begin position="37"/>
        <end position="119"/>
    </location>
</feature>
<comment type="caution">
    <text evidence="12">The sequence shown here is derived from an EMBL/GenBank/DDBJ whole genome shotgun (WGS) entry which is preliminary data.</text>
</comment>
<evidence type="ECO:0000313" key="13">
    <source>
        <dbReference type="Proteomes" id="UP000663870"/>
    </source>
</evidence>
<keyword evidence="3 8" id="KW-0812">Transmembrane</keyword>
<evidence type="ECO:0000256" key="9">
    <source>
        <dbReference type="SAM" id="Phobius"/>
    </source>
</evidence>
<evidence type="ECO:0000313" key="12">
    <source>
        <dbReference type="EMBL" id="CAF1253636.1"/>
    </source>
</evidence>
<feature type="transmembrane region" description="Helical" evidence="9">
    <location>
        <begin position="195"/>
        <end position="219"/>
    </location>
</feature>
<dbReference type="PANTHER" id="PTHR22811">
    <property type="entry name" value="TRANSMEMBRANE EMP24 DOMAIN-CONTAINING PROTEIN"/>
    <property type="match status" value="1"/>
</dbReference>
<dbReference type="Gene3D" id="2.60.120.680">
    <property type="entry name" value="GOLD domain"/>
    <property type="match status" value="1"/>
</dbReference>
<dbReference type="SMART" id="SM01190">
    <property type="entry name" value="EMP24_GP25L"/>
    <property type="match status" value="1"/>
</dbReference>
<protein>
    <recommendedName>
        <fullName evidence="10">GOLD domain-containing protein</fullName>
    </recommendedName>
</protein>
<keyword evidence="5 9" id="KW-1133">Transmembrane helix</keyword>
<dbReference type="InterPro" id="IPR009038">
    <property type="entry name" value="GOLD_dom"/>
</dbReference>
<dbReference type="EMBL" id="CAJNOH010000543">
    <property type="protein sequence ID" value="CAF1070553.1"/>
    <property type="molecule type" value="Genomic_DNA"/>
</dbReference>
<evidence type="ECO:0000256" key="8">
    <source>
        <dbReference type="RuleBase" id="RU003827"/>
    </source>
</evidence>
<evidence type="ECO:0000256" key="4">
    <source>
        <dbReference type="ARBA" id="ARBA00022729"/>
    </source>
</evidence>
<name>A0A815A8Z4_9BILA</name>
<dbReference type="Proteomes" id="UP000663854">
    <property type="component" value="Unassembled WGS sequence"/>
</dbReference>
<gene>
    <name evidence="12" type="ORF">JXQ802_LOCUS27112</name>
    <name evidence="11" type="ORF">PYM288_LOCUS18136</name>
</gene>
<proteinExistence type="inferred from homology"/>
<evidence type="ECO:0000256" key="3">
    <source>
        <dbReference type="ARBA" id="ARBA00022692"/>
    </source>
</evidence>
<evidence type="ECO:0000256" key="1">
    <source>
        <dbReference type="ARBA" id="ARBA00004479"/>
    </source>
</evidence>
<dbReference type="Pfam" id="PF01105">
    <property type="entry name" value="EMP24_GP25L"/>
    <property type="match status" value="1"/>
</dbReference>
<keyword evidence="6 9" id="KW-0472">Membrane</keyword>
<keyword evidence="4" id="KW-0732">Signal</keyword>
<accession>A0A815A8Z4</accession>
<evidence type="ECO:0000256" key="6">
    <source>
        <dbReference type="ARBA" id="ARBA00023136"/>
    </source>
</evidence>
<comment type="similarity">
    <text evidence="2 8">Belongs to the EMP24/GP25L family.</text>
</comment>
<dbReference type="InterPro" id="IPR036598">
    <property type="entry name" value="GOLD_dom_sf"/>
</dbReference>
<dbReference type="EMBL" id="CAJNOL010000972">
    <property type="protein sequence ID" value="CAF1253636.1"/>
    <property type="molecule type" value="Genomic_DNA"/>
</dbReference>
<evidence type="ECO:0000256" key="2">
    <source>
        <dbReference type="ARBA" id="ARBA00007104"/>
    </source>
</evidence>
<comment type="subcellular location">
    <subcellularLocation>
        <location evidence="7">Endomembrane system</location>
        <topology evidence="7">Single-pass membrane protein</topology>
    </subcellularLocation>
    <subcellularLocation>
        <location evidence="1 8">Membrane</location>
        <topology evidence="1 8">Single-pass type I membrane protein</topology>
    </subcellularLocation>
</comment>
<dbReference type="GO" id="GO:0016020">
    <property type="term" value="C:membrane"/>
    <property type="evidence" value="ECO:0007669"/>
    <property type="project" value="UniProtKB-SubCell"/>
</dbReference>
<evidence type="ECO:0000259" key="10">
    <source>
        <dbReference type="PROSITE" id="PS50866"/>
    </source>
</evidence>
<reference evidence="12" key="1">
    <citation type="submission" date="2021-02" db="EMBL/GenBank/DDBJ databases">
        <authorList>
            <person name="Nowell W R."/>
        </authorList>
    </citation>
    <scope>NUCLEOTIDE SEQUENCE</scope>
</reference>
<evidence type="ECO:0000256" key="7">
    <source>
        <dbReference type="ARBA" id="ARBA00037847"/>
    </source>
</evidence>
<evidence type="ECO:0000256" key="5">
    <source>
        <dbReference type="ARBA" id="ARBA00022989"/>
    </source>
</evidence>
<dbReference type="GO" id="GO:0012505">
    <property type="term" value="C:endomembrane system"/>
    <property type="evidence" value="ECO:0007669"/>
    <property type="project" value="UniProtKB-SubCell"/>
</dbReference>
<dbReference type="InterPro" id="IPR015720">
    <property type="entry name" value="Emp24-like"/>
</dbReference>
<organism evidence="12 13">
    <name type="scientific">Rotaria sordida</name>
    <dbReference type="NCBI Taxonomy" id="392033"/>
    <lineage>
        <taxon>Eukaryota</taxon>
        <taxon>Metazoa</taxon>
        <taxon>Spiralia</taxon>
        <taxon>Gnathifera</taxon>
        <taxon>Rotifera</taxon>
        <taxon>Eurotatoria</taxon>
        <taxon>Bdelloidea</taxon>
        <taxon>Philodinida</taxon>
        <taxon>Philodinidae</taxon>
        <taxon>Rotaria</taxon>
    </lineage>
</organism>
<dbReference type="AlphaFoldDB" id="A0A815A8Z4"/>
<dbReference type="Proteomes" id="UP000663870">
    <property type="component" value="Unassembled WGS sequence"/>
</dbReference>
<dbReference type="SUPFAM" id="SSF101576">
    <property type="entry name" value="Supernatant protein factor (SPF), C-terminal domain"/>
    <property type="match status" value="1"/>
</dbReference>
<keyword evidence="13" id="KW-1185">Reference proteome</keyword>